<dbReference type="GO" id="GO:0006955">
    <property type="term" value="P:immune response"/>
    <property type="evidence" value="ECO:0007669"/>
    <property type="project" value="TreeGrafter"/>
</dbReference>
<evidence type="ECO:0000256" key="3">
    <source>
        <dbReference type="ARBA" id="ARBA00022989"/>
    </source>
</evidence>
<evidence type="ECO:0000256" key="1">
    <source>
        <dbReference type="ARBA" id="ARBA00004370"/>
    </source>
</evidence>
<proteinExistence type="predicted"/>
<reference evidence="10" key="3">
    <citation type="submission" date="2025-09" db="UniProtKB">
        <authorList>
            <consortium name="Ensembl"/>
        </authorList>
    </citation>
    <scope>IDENTIFICATION</scope>
    <source>
        <strain evidence="10">Guanapo</strain>
    </source>
</reference>
<feature type="transmembrane region" description="Helical" evidence="8">
    <location>
        <begin position="258"/>
        <end position="281"/>
    </location>
</feature>
<dbReference type="GO" id="GO:0009897">
    <property type="term" value="C:external side of plasma membrane"/>
    <property type="evidence" value="ECO:0007669"/>
    <property type="project" value="TreeGrafter"/>
</dbReference>
<dbReference type="PROSITE" id="PS50262">
    <property type="entry name" value="G_PROTEIN_RECEP_F1_2"/>
    <property type="match status" value="1"/>
</dbReference>
<evidence type="ECO:0000256" key="5">
    <source>
        <dbReference type="ARBA" id="ARBA00023136"/>
    </source>
</evidence>
<keyword evidence="7" id="KW-0807">Transducer</keyword>
<dbReference type="GO" id="GO:0007204">
    <property type="term" value="P:positive regulation of cytosolic calcium ion concentration"/>
    <property type="evidence" value="ECO:0007669"/>
    <property type="project" value="TreeGrafter"/>
</dbReference>
<dbReference type="InterPro" id="IPR050119">
    <property type="entry name" value="CCR1-9-like"/>
</dbReference>
<dbReference type="Proteomes" id="UP000242638">
    <property type="component" value="Unassembled WGS sequence"/>
</dbReference>
<protein>
    <submittedName>
        <fullName evidence="10">Chemokine (C-C motif) receptor 6a</fullName>
    </submittedName>
</protein>
<evidence type="ECO:0000259" key="9">
    <source>
        <dbReference type="PROSITE" id="PS50262"/>
    </source>
</evidence>
<dbReference type="SUPFAM" id="SSF81321">
    <property type="entry name" value="Family A G protein-coupled receptor-like"/>
    <property type="match status" value="1"/>
</dbReference>
<reference evidence="10" key="2">
    <citation type="submission" date="2025-08" db="UniProtKB">
        <authorList>
            <consortium name="Ensembl"/>
        </authorList>
    </citation>
    <scope>IDENTIFICATION</scope>
    <source>
        <strain evidence="10">Guanapo</strain>
    </source>
</reference>
<dbReference type="GO" id="GO:0019957">
    <property type="term" value="F:C-C chemokine binding"/>
    <property type="evidence" value="ECO:0007669"/>
    <property type="project" value="TreeGrafter"/>
</dbReference>
<dbReference type="AlphaFoldDB" id="A0A3P9PLC3"/>
<dbReference type="OMA" id="AYLQCCL"/>
<evidence type="ECO:0000256" key="8">
    <source>
        <dbReference type="SAM" id="Phobius"/>
    </source>
</evidence>
<evidence type="ECO:0000256" key="6">
    <source>
        <dbReference type="ARBA" id="ARBA00023170"/>
    </source>
</evidence>
<feature type="transmembrane region" description="Helical" evidence="8">
    <location>
        <begin position="72"/>
        <end position="92"/>
    </location>
</feature>
<keyword evidence="6" id="KW-0675">Receptor</keyword>
<dbReference type="STRING" id="8081.ENSPREP00000022535"/>
<feature type="transmembrane region" description="Helical" evidence="8">
    <location>
        <begin position="152"/>
        <end position="172"/>
    </location>
</feature>
<evidence type="ECO:0000256" key="4">
    <source>
        <dbReference type="ARBA" id="ARBA00023040"/>
    </source>
</evidence>
<dbReference type="GeneTree" id="ENSGT01030000234667"/>
<name>A0A3P9PLC3_POERE</name>
<dbReference type="InterPro" id="IPR000276">
    <property type="entry name" value="GPCR_Rhodpsn"/>
</dbReference>
<keyword evidence="3 8" id="KW-1133">Transmembrane helix</keyword>
<dbReference type="GO" id="GO:0019722">
    <property type="term" value="P:calcium-mediated signaling"/>
    <property type="evidence" value="ECO:0007669"/>
    <property type="project" value="TreeGrafter"/>
</dbReference>
<dbReference type="PRINTS" id="PR00237">
    <property type="entry name" value="GPCRRHODOPSN"/>
</dbReference>
<dbReference type="GO" id="GO:0060326">
    <property type="term" value="P:cell chemotaxis"/>
    <property type="evidence" value="ECO:0007669"/>
    <property type="project" value="TreeGrafter"/>
</dbReference>
<dbReference type="Ensembl" id="ENSPRET00000022772.1">
    <property type="protein sequence ID" value="ENSPREP00000022535.1"/>
    <property type="gene ID" value="ENSPREG00000015218.1"/>
</dbReference>
<feature type="transmembrane region" description="Helical" evidence="8">
    <location>
        <begin position="224"/>
        <end position="246"/>
    </location>
</feature>
<evidence type="ECO:0000256" key="7">
    <source>
        <dbReference type="ARBA" id="ARBA00023224"/>
    </source>
</evidence>
<keyword evidence="5 8" id="KW-0472">Membrane</keyword>
<dbReference type="PANTHER" id="PTHR10489:SF611">
    <property type="entry name" value="C-C CHEMOKINE RECEPTOR TYPE 6"/>
    <property type="match status" value="1"/>
</dbReference>
<evidence type="ECO:0000313" key="11">
    <source>
        <dbReference type="Proteomes" id="UP000242638"/>
    </source>
</evidence>
<dbReference type="Gene3D" id="1.20.1070.10">
    <property type="entry name" value="Rhodopsin 7-helix transmembrane proteins"/>
    <property type="match status" value="1"/>
</dbReference>
<dbReference type="InterPro" id="IPR017452">
    <property type="entry name" value="GPCR_Rhodpsn_7TM"/>
</dbReference>
<keyword evidence="4" id="KW-0297">G-protein coupled receptor</keyword>
<evidence type="ECO:0000313" key="10">
    <source>
        <dbReference type="Ensembl" id="ENSPREP00000022535.1"/>
    </source>
</evidence>
<dbReference type="GO" id="GO:0016493">
    <property type="term" value="F:C-C chemokine receptor activity"/>
    <property type="evidence" value="ECO:0007669"/>
    <property type="project" value="TreeGrafter"/>
</dbReference>
<comment type="subcellular location">
    <subcellularLocation>
        <location evidence="1">Membrane</location>
    </subcellularLocation>
</comment>
<dbReference type="Bgee" id="ENSPREG00000015218">
    <property type="expression patterns" value="Expressed in caudal fin and 1 other cell type or tissue"/>
</dbReference>
<feature type="transmembrane region" description="Helical" evidence="8">
    <location>
        <begin position="112"/>
        <end position="132"/>
    </location>
</feature>
<feature type="transmembrane region" description="Helical" evidence="8">
    <location>
        <begin position="38"/>
        <end position="60"/>
    </location>
</feature>
<reference evidence="11" key="1">
    <citation type="submission" date="2013-11" db="EMBL/GenBank/DDBJ databases">
        <title>The genomic landscape of the Guanapo guppy.</title>
        <authorList>
            <person name="Kuenstner A."/>
            <person name="Dreyer C."/>
        </authorList>
    </citation>
    <scope>NUCLEOTIDE SEQUENCE</scope>
    <source>
        <strain evidence="11">Guanapo</strain>
    </source>
</reference>
<dbReference type="Pfam" id="PF00001">
    <property type="entry name" value="7tm_1"/>
    <property type="match status" value="1"/>
</dbReference>
<feature type="domain" description="G-protein coupled receptors family 1 profile" evidence="9">
    <location>
        <begin position="50"/>
        <end position="320"/>
    </location>
</feature>
<keyword evidence="11" id="KW-1185">Reference proteome</keyword>
<accession>A0A3P9PLC3</accession>
<organism evidence="10 11">
    <name type="scientific">Poecilia reticulata</name>
    <name type="common">Guppy</name>
    <name type="synonym">Acanthophacelus reticulatus</name>
    <dbReference type="NCBI Taxonomy" id="8081"/>
    <lineage>
        <taxon>Eukaryota</taxon>
        <taxon>Metazoa</taxon>
        <taxon>Chordata</taxon>
        <taxon>Craniata</taxon>
        <taxon>Vertebrata</taxon>
        <taxon>Euteleostomi</taxon>
        <taxon>Actinopterygii</taxon>
        <taxon>Neopterygii</taxon>
        <taxon>Teleostei</taxon>
        <taxon>Neoteleostei</taxon>
        <taxon>Acanthomorphata</taxon>
        <taxon>Ovalentaria</taxon>
        <taxon>Atherinomorphae</taxon>
        <taxon>Cyprinodontiformes</taxon>
        <taxon>Poeciliidae</taxon>
        <taxon>Poeciliinae</taxon>
        <taxon>Poecilia</taxon>
    </lineage>
</organism>
<dbReference type="PANTHER" id="PTHR10489">
    <property type="entry name" value="CELL ADHESION MOLECULE"/>
    <property type="match status" value="1"/>
</dbReference>
<evidence type="ECO:0000256" key="2">
    <source>
        <dbReference type="ARBA" id="ARBA00022692"/>
    </source>
</evidence>
<sequence length="363" mass="40959">MEDSAFIQAGFNATESEEQPGPCSFSSSNSMNWLLGSYIYSIICIVGLVGNVVIIMTLAFETKHKLEVQEVFQLNLAITNLLFTVVLAFLIYNELLSWPMGQAACKLVQGSYSINLYSGMLLVAGMSVLHFVSICSPLRRQKSSIGTKQTSIICVSIWVFALLLSVPTFYFYQLYEPTSETIYMLEGEKHSNSSASPQFVCEFRFQDHDLSQIVKVAVPSVQMAVGFFLPLLIIIFCYTSIIIKLLTKKATKPRQKAVKTVTGIMLVFVACHLPYNLILLYDTTTMLQERACEEDDRWHTALSITEFIAYLQCCLNPVMYGFIGKIFRNCEANYCHSGGGWRRTTQLKRVSSWLPWRQGPFVC</sequence>
<keyword evidence="2 8" id="KW-0812">Transmembrane</keyword>